<comment type="caution">
    <text evidence="1">The sequence shown here is derived from an EMBL/GenBank/DDBJ whole genome shotgun (WGS) entry which is preliminary data.</text>
</comment>
<reference evidence="1" key="1">
    <citation type="journal article" date="2014" name="Front. Microbiol.">
        <title>High frequency of phylogenetically diverse reductive dehalogenase-homologous genes in deep subseafloor sedimentary metagenomes.</title>
        <authorList>
            <person name="Kawai M."/>
            <person name="Futagami T."/>
            <person name="Toyoda A."/>
            <person name="Takaki Y."/>
            <person name="Nishi S."/>
            <person name="Hori S."/>
            <person name="Arai W."/>
            <person name="Tsubouchi T."/>
            <person name="Morono Y."/>
            <person name="Uchiyama I."/>
            <person name="Ito T."/>
            <person name="Fujiyama A."/>
            <person name="Inagaki F."/>
            <person name="Takami H."/>
        </authorList>
    </citation>
    <scope>NUCLEOTIDE SEQUENCE</scope>
    <source>
        <strain evidence="1">Expedition CK06-06</strain>
    </source>
</reference>
<dbReference type="PANTHER" id="PTHR37835">
    <property type="entry name" value="ALPHA-CLOSTRIPAIN"/>
    <property type="match status" value="1"/>
</dbReference>
<proteinExistence type="predicted"/>
<gene>
    <name evidence="1" type="ORF">S06H3_30459</name>
</gene>
<organism evidence="1">
    <name type="scientific">marine sediment metagenome</name>
    <dbReference type="NCBI Taxonomy" id="412755"/>
    <lineage>
        <taxon>unclassified sequences</taxon>
        <taxon>metagenomes</taxon>
        <taxon>ecological metagenomes</taxon>
    </lineage>
</organism>
<protein>
    <submittedName>
        <fullName evidence="1">Uncharacterized protein</fullName>
    </submittedName>
</protein>
<accession>X1NQJ3</accession>
<dbReference type="PANTHER" id="PTHR37835:SF1">
    <property type="entry name" value="ALPHA-CLOSTRIPAIN"/>
    <property type="match status" value="1"/>
</dbReference>
<name>X1NQJ3_9ZZZZ</name>
<dbReference type="AlphaFoldDB" id="X1NQJ3"/>
<sequence>TWDITQSAAQLNLVDELATMIDSFAQAMTSATGDWDAIGTARSQAQEYYYDYYIDLYHFAQLVNQDISISQAVRDAASSVMTAVNNAVIAEGHTSSVANSHGLSIYYPETVTDYFSDYETSLLFTTDTQWDEFLSAILSPAGPDITVSPTSFDVTLAPDTTQDYTLTIGNDGGDTLTYSITDQETTLSLAPGAQVEIPTPEAVEPIEHVAAGESSEERTEVVPVTPSYDQRTPAEVALFKDSDPWYYTEVAVDWSRFLTVAGCPFSSGLASSSNAVAPAAMG</sequence>
<feature type="non-terminal residue" evidence="1">
    <location>
        <position position="1"/>
    </location>
</feature>
<evidence type="ECO:0000313" key="1">
    <source>
        <dbReference type="EMBL" id="GAI29050.1"/>
    </source>
</evidence>
<feature type="non-terminal residue" evidence="1">
    <location>
        <position position="282"/>
    </location>
</feature>
<dbReference type="EMBL" id="BARV01017941">
    <property type="protein sequence ID" value="GAI29050.1"/>
    <property type="molecule type" value="Genomic_DNA"/>
</dbReference>
<dbReference type="Pfam" id="PF03415">
    <property type="entry name" value="Peptidase_C11"/>
    <property type="match status" value="1"/>
</dbReference>
<dbReference type="InterPro" id="IPR005077">
    <property type="entry name" value="Peptidase_C11"/>
</dbReference>